<comment type="subcellular location">
    <subcellularLocation>
        <location evidence="1">Membrane</location>
        <topology evidence="1">Multi-pass membrane protein</topology>
    </subcellularLocation>
</comment>
<name>A0A1J5QZY0_9ZZZZ</name>
<feature type="transmembrane region" description="Helical" evidence="5">
    <location>
        <begin position="100"/>
        <end position="122"/>
    </location>
</feature>
<feature type="transmembrane region" description="Helical" evidence="5">
    <location>
        <begin position="129"/>
        <end position="148"/>
    </location>
</feature>
<gene>
    <name evidence="7" type="primary">eamA_9</name>
    <name evidence="7" type="ORF">GALL_351880</name>
</gene>
<feature type="transmembrane region" description="Helical" evidence="5">
    <location>
        <begin position="154"/>
        <end position="173"/>
    </location>
</feature>
<evidence type="ECO:0000256" key="5">
    <source>
        <dbReference type="SAM" id="Phobius"/>
    </source>
</evidence>
<dbReference type="InterPro" id="IPR050638">
    <property type="entry name" value="AA-Vitamin_Transporters"/>
</dbReference>
<evidence type="ECO:0000313" key="7">
    <source>
        <dbReference type="EMBL" id="OIQ83019.1"/>
    </source>
</evidence>
<dbReference type="GO" id="GO:0016020">
    <property type="term" value="C:membrane"/>
    <property type="evidence" value="ECO:0007669"/>
    <property type="project" value="UniProtKB-SubCell"/>
</dbReference>
<dbReference type="PANTHER" id="PTHR32322:SF9">
    <property type="entry name" value="AMINO-ACID METABOLITE EFFLUX PUMP-RELATED"/>
    <property type="match status" value="1"/>
</dbReference>
<feature type="domain" description="EamA" evidence="6">
    <location>
        <begin position="155"/>
        <end position="292"/>
    </location>
</feature>
<dbReference type="InterPro" id="IPR000620">
    <property type="entry name" value="EamA_dom"/>
</dbReference>
<proteinExistence type="predicted"/>
<comment type="caution">
    <text evidence="7">The sequence shown here is derived from an EMBL/GenBank/DDBJ whole genome shotgun (WGS) entry which is preliminary data.</text>
</comment>
<evidence type="ECO:0000259" key="6">
    <source>
        <dbReference type="Pfam" id="PF00892"/>
    </source>
</evidence>
<organism evidence="7">
    <name type="scientific">mine drainage metagenome</name>
    <dbReference type="NCBI Taxonomy" id="410659"/>
    <lineage>
        <taxon>unclassified sequences</taxon>
        <taxon>metagenomes</taxon>
        <taxon>ecological metagenomes</taxon>
    </lineage>
</organism>
<feature type="transmembrane region" description="Helical" evidence="5">
    <location>
        <begin position="252"/>
        <end position="272"/>
    </location>
</feature>
<keyword evidence="3 5" id="KW-1133">Transmembrane helix</keyword>
<feature type="transmembrane region" description="Helical" evidence="5">
    <location>
        <begin position="219"/>
        <end position="240"/>
    </location>
</feature>
<accession>A0A1J5QZY0</accession>
<evidence type="ECO:0000256" key="1">
    <source>
        <dbReference type="ARBA" id="ARBA00004141"/>
    </source>
</evidence>
<evidence type="ECO:0000256" key="4">
    <source>
        <dbReference type="ARBA" id="ARBA00023136"/>
    </source>
</evidence>
<feature type="transmembrane region" description="Helical" evidence="5">
    <location>
        <begin position="185"/>
        <end position="204"/>
    </location>
</feature>
<keyword evidence="4 5" id="KW-0472">Membrane</keyword>
<reference evidence="7" key="1">
    <citation type="submission" date="2016-10" db="EMBL/GenBank/DDBJ databases">
        <title>Sequence of Gallionella enrichment culture.</title>
        <authorList>
            <person name="Poehlein A."/>
            <person name="Muehling M."/>
            <person name="Daniel R."/>
        </authorList>
    </citation>
    <scope>NUCLEOTIDE SEQUENCE</scope>
</reference>
<feature type="transmembrane region" description="Helical" evidence="5">
    <location>
        <begin position="278"/>
        <end position="296"/>
    </location>
</feature>
<sequence length="311" mass="33412">MNRSAQLQPSHHASMPLRDVALVLLVVTIWGANFVVIKLGLGDMPPLLFTSLRFLFAAIPLVFLRRRPAIAWRWLAAWGLTQFALQFALLFVGIKLGMPAGLASLVIQLQAFFTMGLAWGLLRERVRALQWFGALVALLGMGVVALHLEQPATLYGLLMVLGAALSWAIANIVVKRIGAVDPLGLAAWASLIAFVPLAALSLLVEGPATVAAALRTMGGWAWAAVLFQSYPNTLFGFGVWSMLMRRHAAAELAPYTLLVPAVGMVCAALVLGETLQPWKIGAGLLVLAGLALNQWAARRGRRQPVQPCSSA</sequence>
<protein>
    <submittedName>
        <fullName evidence="7">Putative amino-acid metabolite efflux pump</fullName>
    </submittedName>
</protein>
<dbReference type="Pfam" id="PF00892">
    <property type="entry name" value="EamA"/>
    <property type="match status" value="2"/>
</dbReference>
<feature type="transmembrane region" description="Helical" evidence="5">
    <location>
        <begin position="20"/>
        <end position="41"/>
    </location>
</feature>
<dbReference type="SUPFAM" id="SSF103481">
    <property type="entry name" value="Multidrug resistance efflux transporter EmrE"/>
    <property type="match status" value="2"/>
</dbReference>
<feature type="transmembrane region" description="Helical" evidence="5">
    <location>
        <begin position="71"/>
        <end position="94"/>
    </location>
</feature>
<feature type="transmembrane region" description="Helical" evidence="5">
    <location>
        <begin position="47"/>
        <end position="64"/>
    </location>
</feature>
<dbReference type="AlphaFoldDB" id="A0A1J5QZY0"/>
<dbReference type="EMBL" id="MLJW01000744">
    <property type="protein sequence ID" value="OIQ83019.1"/>
    <property type="molecule type" value="Genomic_DNA"/>
</dbReference>
<keyword evidence="2 5" id="KW-0812">Transmembrane</keyword>
<feature type="domain" description="EamA" evidence="6">
    <location>
        <begin position="21"/>
        <end position="144"/>
    </location>
</feature>
<dbReference type="InterPro" id="IPR037185">
    <property type="entry name" value="EmrE-like"/>
</dbReference>
<evidence type="ECO:0000256" key="2">
    <source>
        <dbReference type="ARBA" id="ARBA00022692"/>
    </source>
</evidence>
<evidence type="ECO:0000256" key="3">
    <source>
        <dbReference type="ARBA" id="ARBA00022989"/>
    </source>
</evidence>
<dbReference type="PANTHER" id="PTHR32322">
    <property type="entry name" value="INNER MEMBRANE TRANSPORTER"/>
    <property type="match status" value="1"/>
</dbReference>